<evidence type="ECO:0000256" key="1">
    <source>
        <dbReference type="ARBA" id="ARBA00001962"/>
    </source>
</evidence>
<dbReference type="CDD" id="cd00680">
    <property type="entry name" value="RHO_alpha_C"/>
    <property type="match status" value="1"/>
</dbReference>
<dbReference type="RefSeq" id="WP_171975715.1">
    <property type="nucleotide sequence ID" value="NZ_CAWOXK010000001.1"/>
</dbReference>
<feature type="domain" description="Rieske" evidence="7">
    <location>
        <begin position="104"/>
        <end position="187"/>
    </location>
</feature>
<evidence type="ECO:0000256" key="2">
    <source>
        <dbReference type="ARBA" id="ARBA00022714"/>
    </source>
</evidence>
<comment type="cofactor">
    <cofactor evidence="1">
        <name>Fe cation</name>
        <dbReference type="ChEBI" id="CHEBI:24875"/>
    </cofactor>
</comment>
<dbReference type="AlphaFoldDB" id="A0A856MB54"/>
<evidence type="ECO:0000256" key="3">
    <source>
        <dbReference type="ARBA" id="ARBA00022723"/>
    </source>
</evidence>
<dbReference type="Gene3D" id="3.90.380.10">
    <property type="entry name" value="Naphthalene 1,2-dioxygenase Alpha Subunit, Chain A, domain 1"/>
    <property type="match status" value="1"/>
</dbReference>
<dbReference type="CDD" id="cd03469">
    <property type="entry name" value="Rieske_RO_Alpha_N"/>
    <property type="match status" value="1"/>
</dbReference>
<dbReference type="KEGG" id="bsen:DP114_06300"/>
<evidence type="ECO:0000313" key="9">
    <source>
        <dbReference type="Proteomes" id="UP000503129"/>
    </source>
</evidence>
<keyword evidence="2" id="KW-0001">2Fe-2S</keyword>
<dbReference type="SUPFAM" id="SSF50022">
    <property type="entry name" value="ISP domain"/>
    <property type="match status" value="2"/>
</dbReference>
<keyword evidence="6" id="KW-0411">Iron-sulfur</keyword>
<dbReference type="GO" id="GO:0004497">
    <property type="term" value="F:monooxygenase activity"/>
    <property type="evidence" value="ECO:0007669"/>
    <property type="project" value="UniProtKB-ARBA"/>
</dbReference>
<dbReference type="Pfam" id="PF00355">
    <property type="entry name" value="Rieske"/>
    <property type="match status" value="1"/>
</dbReference>
<organism evidence="8 9">
    <name type="scientific">Brasilonema sennae CENA114</name>
    <dbReference type="NCBI Taxonomy" id="415709"/>
    <lineage>
        <taxon>Bacteria</taxon>
        <taxon>Bacillati</taxon>
        <taxon>Cyanobacteriota</taxon>
        <taxon>Cyanophyceae</taxon>
        <taxon>Nostocales</taxon>
        <taxon>Scytonemataceae</taxon>
        <taxon>Brasilonema</taxon>
        <taxon>Bromeliae group (in: Brasilonema)</taxon>
    </lineage>
</organism>
<dbReference type="GO" id="GO:0005506">
    <property type="term" value="F:iron ion binding"/>
    <property type="evidence" value="ECO:0007669"/>
    <property type="project" value="InterPro"/>
</dbReference>
<dbReference type="InterPro" id="IPR017941">
    <property type="entry name" value="Rieske_2Fe-2S"/>
</dbReference>
<sequence length="720" mass="81979">MTLVKEKELCKLFVEVGQQQYLLVAMGTNFPKNNEVAWNSFITNLLSAKGNPTIEYIYKFLLNGVAESNKQNQSEVKIKTVYNYFAAKIIRSIFVEPSELEKNWYFICGAAEIPKPGNFITVQVFQEPLVAVRQADGRIRVFLNVCTHRQAPVFEGQGCVNVDKWALCPYHGWAYGIDGHCKNAPGANRGEFGADFDLTNYSLQEFEVKIDENQGIFANLSENSHIKQESQPESHQNIGVEIINLLNSVSPGYADGESATLPEQIRLWLRIGYLEEKIKQLIVEITSEGRSDSRQLILESLIAELKHVILTVNSDGSTAELDEVLQGVYSNDDQKQIIGKSIEYSKIDADDIEYAESSQRRQALPIWIYGDPALFALEVEHLIKPTWQFVCHINEVPQPGNFTWLDIIGERAYVIRTASGELFAGKLQDVTQRGSYPKFGLPNYGLEPIDIDIFYGFIFIRFSWEGSRLADSWYLPGLLEPYQLQDMQPIGGVGRYNINVEVDYKLLWENFLEDYHFPMMHKGLTRRFGVSSDCEGINGMIIPMPDPASPSLTPIERQYYDCAKAIARHSWEREQQLQDFAAENESLPETLCYSAFCSMSAQEEIPMPFSLSVFPEHVQTFSLVPARSRECRFHVRSYGHVLDPNELHSKAIEDAQLANIQLLLESLHEEIRVNYICQDSVSSRLFDKTGVFSIAEFDVAKFQEAIYTKLPITRRQRKPL</sequence>
<evidence type="ECO:0000256" key="5">
    <source>
        <dbReference type="ARBA" id="ARBA00023004"/>
    </source>
</evidence>
<keyword evidence="5" id="KW-0408">Iron</keyword>
<evidence type="ECO:0000256" key="6">
    <source>
        <dbReference type="ARBA" id="ARBA00023014"/>
    </source>
</evidence>
<name>A0A856MB54_9CYAN</name>
<gene>
    <name evidence="8" type="ORF">DP114_06300</name>
</gene>
<dbReference type="Pfam" id="PF00848">
    <property type="entry name" value="Ring_hydroxyl_A"/>
    <property type="match status" value="1"/>
</dbReference>
<dbReference type="InterPro" id="IPR015879">
    <property type="entry name" value="Ring_hydroxy_dOase_asu_C_dom"/>
</dbReference>
<dbReference type="EMBL" id="CP030118">
    <property type="protein sequence ID" value="QDL07560.1"/>
    <property type="molecule type" value="Genomic_DNA"/>
</dbReference>
<dbReference type="PANTHER" id="PTHR43756:SF5">
    <property type="entry name" value="CHOLINE MONOOXYGENASE, CHLOROPLASTIC"/>
    <property type="match status" value="1"/>
</dbReference>
<dbReference type="InterPro" id="IPR001663">
    <property type="entry name" value="Rng_hydr_dOase-A"/>
</dbReference>
<accession>A0A856MB54</accession>
<dbReference type="PANTHER" id="PTHR43756">
    <property type="entry name" value="CHOLINE MONOOXYGENASE, CHLOROPLASTIC"/>
    <property type="match status" value="1"/>
</dbReference>
<dbReference type="InterPro" id="IPR036922">
    <property type="entry name" value="Rieske_2Fe-2S_sf"/>
</dbReference>
<dbReference type="PROSITE" id="PS51296">
    <property type="entry name" value="RIESKE"/>
    <property type="match status" value="1"/>
</dbReference>
<reference evidence="8 9" key="1">
    <citation type="submission" date="2018-06" db="EMBL/GenBank/DDBJ databases">
        <title>Comparative genomics of Brasilonema spp. strains.</title>
        <authorList>
            <person name="Alvarenga D.O."/>
            <person name="Fiore M.F."/>
            <person name="Varani A.M."/>
        </authorList>
    </citation>
    <scope>NUCLEOTIDE SEQUENCE [LARGE SCALE GENOMIC DNA]</scope>
    <source>
        <strain evidence="8 9">CENA114</strain>
    </source>
</reference>
<dbReference type="SUPFAM" id="SSF55961">
    <property type="entry name" value="Bet v1-like"/>
    <property type="match status" value="1"/>
</dbReference>
<evidence type="ECO:0000256" key="4">
    <source>
        <dbReference type="ARBA" id="ARBA00023002"/>
    </source>
</evidence>
<dbReference type="PRINTS" id="PR00090">
    <property type="entry name" value="RNGDIOXGNASE"/>
</dbReference>
<proteinExistence type="predicted"/>
<keyword evidence="3" id="KW-0479">Metal-binding</keyword>
<dbReference type="GO" id="GO:0051537">
    <property type="term" value="F:2 iron, 2 sulfur cluster binding"/>
    <property type="evidence" value="ECO:0007669"/>
    <property type="project" value="UniProtKB-KW"/>
</dbReference>
<dbReference type="Proteomes" id="UP000503129">
    <property type="component" value="Chromosome"/>
</dbReference>
<keyword evidence="4" id="KW-0560">Oxidoreductase</keyword>
<protein>
    <recommendedName>
        <fullName evidence="7">Rieske domain-containing protein</fullName>
    </recommendedName>
</protein>
<dbReference type="GO" id="GO:0016705">
    <property type="term" value="F:oxidoreductase activity, acting on paired donors, with incorporation or reduction of molecular oxygen"/>
    <property type="evidence" value="ECO:0007669"/>
    <property type="project" value="UniProtKB-ARBA"/>
</dbReference>
<dbReference type="Gene3D" id="2.102.10.10">
    <property type="entry name" value="Rieske [2Fe-2S] iron-sulphur domain"/>
    <property type="match status" value="1"/>
</dbReference>
<evidence type="ECO:0000313" key="8">
    <source>
        <dbReference type="EMBL" id="QDL07560.1"/>
    </source>
</evidence>
<evidence type="ECO:0000259" key="7">
    <source>
        <dbReference type="PROSITE" id="PS51296"/>
    </source>
</evidence>
<keyword evidence="9" id="KW-1185">Reference proteome</keyword>